<proteinExistence type="predicted"/>
<dbReference type="Gene3D" id="1.20.1640.10">
    <property type="entry name" value="Multidrug efflux transporter AcrB transmembrane domain"/>
    <property type="match status" value="2"/>
</dbReference>
<dbReference type="Gene3D" id="3.30.70.1440">
    <property type="entry name" value="Multidrug efflux transporter AcrB pore domain"/>
    <property type="match status" value="1"/>
</dbReference>
<comment type="caution">
    <text evidence="2">The sequence shown here is derived from an EMBL/GenBank/DDBJ whole genome shotgun (WGS) entry which is preliminary data.</text>
</comment>
<dbReference type="PRINTS" id="PR00702">
    <property type="entry name" value="ACRIFLAVINRP"/>
</dbReference>
<feature type="transmembrane region" description="Helical" evidence="1">
    <location>
        <begin position="933"/>
        <end position="961"/>
    </location>
</feature>
<feature type="transmembrane region" description="Helical" evidence="1">
    <location>
        <begin position="982"/>
        <end position="1000"/>
    </location>
</feature>
<keyword evidence="1" id="KW-0812">Transmembrane</keyword>
<dbReference type="Gene3D" id="3.30.70.1430">
    <property type="entry name" value="Multidrug efflux transporter AcrB pore domain"/>
    <property type="match status" value="2"/>
</dbReference>
<dbReference type="SUPFAM" id="SSF82693">
    <property type="entry name" value="Multidrug efflux transporter AcrB pore domain, PN1, PN2, PC1 and PC2 subdomains"/>
    <property type="match status" value="3"/>
</dbReference>
<dbReference type="PANTHER" id="PTHR32063:SF77">
    <property type="entry name" value="ACR FAMILY TRANSPORT PROTEIN"/>
    <property type="match status" value="1"/>
</dbReference>
<dbReference type="Gene3D" id="3.30.2090.10">
    <property type="entry name" value="Multidrug efflux transporter AcrB TolC docking domain, DN and DC subdomains"/>
    <property type="match status" value="2"/>
</dbReference>
<dbReference type="PANTHER" id="PTHR32063">
    <property type="match status" value="1"/>
</dbReference>
<feature type="transmembrane region" description="Helical" evidence="1">
    <location>
        <begin position="463"/>
        <end position="490"/>
    </location>
</feature>
<feature type="transmembrane region" description="Helical" evidence="1">
    <location>
        <begin position="544"/>
        <end position="563"/>
    </location>
</feature>
<dbReference type="GO" id="GO:0005886">
    <property type="term" value="C:plasma membrane"/>
    <property type="evidence" value="ECO:0007669"/>
    <property type="project" value="TreeGrafter"/>
</dbReference>
<dbReference type="InterPro" id="IPR027463">
    <property type="entry name" value="AcrB_DN_DC_subdom"/>
</dbReference>
<feature type="transmembrane region" description="Helical" evidence="1">
    <location>
        <begin position="907"/>
        <end position="927"/>
    </location>
</feature>
<dbReference type="Proteomes" id="UP000031166">
    <property type="component" value="Unassembled WGS sequence"/>
</dbReference>
<dbReference type="RefSeq" id="WP_039244722.1">
    <property type="nucleotide sequence ID" value="NZ_JWSY01000005.1"/>
</dbReference>
<dbReference type="AlphaFoldDB" id="A0A0B4CZ82"/>
<evidence type="ECO:0000256" key="1">
    <source>
        <dbReference type="SAM" id="Phobius"/>
    </source>
</evidence>
<dbReference type="SUPFAM" id="SSF82714">
    <property type="entry name" value="Multidrug efflux transporter AcrB TolC docking domain, DN and DC subdomains"/>
    <property type="match status" value="2"/>
</dbReference>
<reference evidence="2 3" key="1">
    <citation type="submission" date="2014-12" db="EMBL/GenBank/DDBJ databases">
        <title>Genome sequencing of Brevundimonas nasdae TPW30.</title>
        <authorList>
            <person name="Tan P.W."/>
            <person name="Chan K.-G."/>
        </authorList>
    </citation>
    <scope>NUCLEOTIDE SEQUENCE [LARGE SCALE GENOMIC DNA]</scope>
    <source>
        <strain evidence="2 3">TPW30</strain>
    </source>
</reference>
<accession>A0A0B4CZ82</accession>
<dbReference type="EMBL" id="JWSY01000005">
    <property type="protein sequence ID" value="KIC59716.1"/>
    <property type="molecule type" value="Genomic_DNA"/>
</dbReference>
<keyword evidence="1" id="KW-1133">Transmembrane helix</keyword>
<name>A0A0B4CZ82_9CAUL</name>
<gene>
    <name evidence="2" type="ORF">RM53_04700</name>
</gene>
<protein>
    <submittedName>
        <fullName evidence="2">Acriflavine resistance protein B</fullName>
    </submittedName>
</protein>
<feature type="transmembrane region" description="Helical" evidence="1">
    <location>
        <begin position="15"/>
        <end position="33"/>
    </location>
</feature>
<organism evidence="2 3">
    <name type="scientific">Brevundimonas nasdae</name>
    <dbReference type="NCBI Taxonomy" id="172043"/>
    <lineage>
        <taxon>Bacteria</taxon>
        <taxon>Pseudomonadati</taxon>
        <taxon>Pseudomonadota</taxon>
        <taxon>Alphaproteobacteria</taxon>
        <taxon>Caulobacterales</taxon>
        <taxon>Caulobacteraceae</taxon>
        <taxon>Brevundimonas</taxon>
    </lineage>
</organism>
<feature type="transmembrane region" description="Helical" evidence="1">
    <location>
        <begin position="360"/>
        <end position="377"/>
    </location>
</feature>
<feature type="transmembrane region" description="Helical" evidence="1">
    <location>
        <begin position="1012"/>
        <end position="1036"/>
    </location>
</feature>
<feature type="transmembrane region" description="Helical" evidence="1">
    <location>
        <begin position="383"/>
        <end position="405"/>
    </location>
</feature>
<feature type="transmembrane region" description="Helical" evidence="1">
    <location>
        <begin position="331"/>
        <end position="353"/>
    </location>
</feature>
<dbReference type="GO" id="GO:0042910">
    <property type="term" value="F:xenobiotic transmembrane transporter activity"/>
    <property type="evidence" value="ECO:0007669"/>
    <property type="project" value="TreeGrafter"/>
</dbReference>
<feature type="transmembrane region" description="Helical" evidence="1">
    <location>
        <begin position="431"/>
        <end position="451"/>
    </location>
</feature>
<dbReference type="STRING" id="172043.RM53_04700"/>
<sequence>MGFQNISSWSIRNPIPIVLLFVVLTIAGTMSYFKLRTNNFPDVDLPVVAVTVVQAGAAPTEMETQVTRLVEDAVAGLGSVKHITSVVNEGVSTTSIEFQLGVNLEKVTNDVRNAVSGIRQNLPADVQEPIVQRIEFTAIPFANYVVRAPGMSPEELSWFVDNTVAKRLLSVRGVSQISRDGGVSREIRIKLDPARLAASGVTAAQVSNQLRASNINLPGGRGEIAGEEQAIRTVGSAKSVEQLRETLIPIGSRSVRLGDLGQITDEWSEPRGRARFNGQEVVGFGVSRAIGSSEVDVYDRVKAEIDKLDQERGDLTIEEVANTTDDVVNNFHASVETLVLGALLAIAVVFIFLRDWRATLIAAVAMPLSLIPTFWVMDLTNQSLNVVTLLALSLTIGILVDDAIVEIENIVRHIRDGKAPYPAAIEAADEIGLAVMATTATLVAVFAPTGFMPGVVGQFFKSFAIATCVSVLFSLLVARTLTPLMGAYLLKRDQGKEHKEPFWMGPYLKALNWALGDDWRKRRADHHPRASWFRRKVADRMFDHRLWVLGMGIVFFFLSIFMATKLPGEFIPVEDISRSTVTVQLPPGATLAETDSAVQRINRELMKRPEVESVYSSVGSATTSFGPGGGGSAGEVRSANLTVNLVGRWDRKLSQQEFERDMGPVLRQIPGARIQFGASGGGGGSSLLTIALVGDDPNVLEPAAAKVEREMRSIPGLSNVVSSASLVRPEILVTPRADVAALQGVSTQDISQVARVATLGDADQLLPKFNLGDRQVPIRVMLTEQARSDLGVLENLQVPTASGATVPLSAVADISFGAGPNQINRLDRLRVANITAELSGLTLSQGTQAVNALPAIKSLPQGVSQKPSGDAESFQELGMGFAFAIITGILLMYVVLVLLFKSFFHPITILAALPVSFGGAFFLLLVTGKSLSMPALIGIIMLTGIAAKNSILLVDYAIMAIDKGMSRHDALMDAAHKRARPIIMTTMAMGLGMLPIAAAFGEGTAFRSPMAIAVIGGLITSTALSLLFVPVVFSLIDGVKRRLEGRLDKMFHGQHGHEEPATTEDRPA</sequence>
<dbReference type="InterPro" id="IPR001036">
    <property type="entry name" value="Acrflvin-R"/>
</dbReference>
<dbReference type="Pfam" id="PF00873">
    <property type="entry name" value="ACR_tran"/>
    <property type="match status" value="1"/>
</dbReference>
<evidence type="ECO:0000313" key="3">
    <source>
        <dbReference type="Proteomes" id="UP000031166"/>
    </source>
</evidence>
<dbReference type="SUPFAM" id="SSF82866">
    <property type="entry name" value="Multidrug efflux transporter AcrB transmembrane domain"/>
    <property type="match status" value="2"/>
</dbReference>
<evidence type="ECO:0000313" key="2">
    <source>
        <dbReference type="EMBL" id="KIC59716.1"/>
    </source>
</evidence>
<feature type="transmembrane region" description="Helical" evidence="1">
    <location>
        <begin position="877"/>
        <end position="900"/>
    </location>
</feature>
<dbReference type="Gene3D" id="3.30.70.1320">
    <property type="entry name" value="Multidrug efflux transporter AcrB pore domain like"/>
    <property type="match status" value="1"/>
</dbReference>
<keyword evidence="1" id="KW-0472">Membrane</keyword>